<evidence type="ECO:0000313" key="2">
    <source>
        <dbReference type="EMBL" id="KAL0567210.1"/>
    </source>
</evidence>
<evidence type="ECO:0000256" key="1">
    <source>
        <dbReference type="SAM" id="MobiDB-lite"/>
    </source>
</evidence>
<feature type="compositionally biased region" description="Basic and acidic residues" evidence="1">
    <location>
        <begin position="629"/>
        <end position="659"/>
    </location>
</feature>
<comment type="caution">
    <text evidence="2">The sequence shown here is derived from an EMBL/GenBank/DDBJ whole genome shotgun (WGS) entry which is preliminary data.</text>
</comment>
<feature type="region of interest" description="Disordered" evidence="1">
    <location>
        <begin position="383"/>
        <end position="695"/>
    </location>
</feature>
<evidence type="ECO:0000313" key="3">
    <source>
        <dbReference type="Proteomes" id="UP001465976"/>
    </source>
</evidence>
<sequence>MHVSVKSNHLAKANARAEVAKSPYIVNVPSAADLKKQTRNNNKNANAPPLTNIERLKRREQRKGKSAGLKAEVAALRRTVRARCNELADMYDKKPRYVMDMFYQRSHLAAKNTYEVNPFNAYKSVVAHERREAGETPLHLLELQSTIAQDYKDLDDAALEKVVEKYRELRDEDKREKLKRPSMKEKIADVARSVDDVMTTIQGLKTHCGIEFVGLLVKNRPEPFMNPKWLATDGRIHDYLSLILRGWDPTYIGKKVEAFAVAGCDATKIFKSQKDQGEALKRHLVRIVQDGLDQTCGTENQVMQYERFDTTITMRYKVVVEGWPKGIPFQKPSAFGGALEPLVRLRNAWQTGEAHFRKLSDDEFQTWLAQRVEKIEKGDIVPKARKKRSDAGVKRGGKANGKEKASGGEDDGEESESGEKDTHGEESDSGGKGRDTELKEVERPAKKAKTSASTKTKPAKPRGAKKSRTMHRKPSRPSDDVDEDPDTNSGPSDTSPPARTVPAPSASPTEPLPKPRPQPRPVVPRKSAKPLEPTDGEQDGGEGSSSAPVAPTDGVDSTINTPRGAPEAVPDDHQAPSMEPRVAFDDALIDPSLRSVHVPPLIPETELTATSERSSPPVRPSSPAPNVSRSKEEKRKRKSEEARLLEDAEEHGMNDEKRSRVVVRKRHLGAGSFNPKTRGEGVNSDDEGFESFHLC</sequence>
<feature type="compositionally biased region" description="Basic and acidic residues" evidence="1">
    <location>
        <begin position="417"/>
        <end position="445"/>
    </location>
</feature>
<dbReference type="Proteomes" id="UP001465976">
    <property type="component" value="Unassembled WGS sequence"/>
</dbReference>
<gene>
    <name evidence="2" type="ORF">V5O48_014784</name>
</gene>
<name>A0ABR3EWD3_9AGAR</name>
<keyword evidence="3" id="KW-1185">Reference proteome</keyword>
<dbReference type="EMBL" id="JBAHYK010001646">
    <property type="protein sequence ID" value="KAL0567210.1"/>
    <property type="molecule type" value="Genomic_DNA"/>
</dbReference>
<protein>
    <submittedName>
        <fullName evidence="2">Uncharacterized protein</fullName>
    </submittedName>
</protein>
<feature type="compositionally biased region" description="Polar residues" evidence="1">
    <location>
        <begin position="487"/>
        <end position="497"/>
    </location>
</feature>
<proteinExistence type="predicted"/>
<accession>A0ABR3EWD3</accession>
<feature type="compositionally biased region" description="Pro residues" evidence="1">
    <location>
        <begin position="510"/>
        <end position="522"/>
    </location>
</feature>
<organism evidence="2 3">
    <name type="scientific">Marasmius crinis-equi</name>
    <dbReference type="NCBI Taxonomy" id="585013"/>
    <lineage>
        <taxon>Eukaryota</taxon>
        <taxon>Fungi</taxon>
        <taxon>Dikarya</taxon>
        <taxon>Basidiomycota</taxon>
        <taxon>Agaricomycotina</taxon>
        <taxon>Agaricomycetes</taxon>
        <taxon>Agaricomycetidae</taxon>
        <taxon>Agaricales</taxon>
        <taxon>Marasmiineae</taxon>
        <taxon>Marasmiaceae</taxon>
        <taxon>Marasmius</taxon>
    </lineage>
</organism>
<feature type="compositionally biased region" description="Basic residues" evidence="1">
    <location>
        <begin position="457"/>
        <end position="475"/>
    </location>
</feature>
<reference evidence="2 3" key="1">
    <citation type="submission" date="2024-02" db="EMBL/GenBank/DDBJ databases">
        <title>A draft genome for the cacao thread blight pathogen Marasmius crinis-equi.</title>
        <authorList>
            <person name="Cohen S.P."/>
            <person name="Baruah I.K."/>
            <person name="Amoako-Attah I."/>
            <person name="Bukari Y."/>
            <person name="Meinhardt L.W."/>
            <person name="Bailey B.A."/>
        </authorList>
    </citation>
    <scope>NUCLEOTIDE SEQUENCE [LARGE SCALE GENOMIC DNA]</scope>
    <source>
        <strain evidence="2 3">GH-76</strain>
    </source>
</reference>